<evidence type="ECO:0000313" key="2">
    <source>
        <dbReference type="EMBL" id="MDR6530137.1"/>
    </source>
</evidence>
<keyword evidence="1" id="KW-1133">Transmembrane helix</keyword>
<accession>A0ABU1MVT5</accession>
<proteinExistence type="predicted"/>
<dbReference type="RefSeq" id="WP_163229378.1">
    <property type="nucleotide sequence ID" value="NZ_BMLD01000019.1"/>
</dbReference>
<evidence type="ECO:0000313" key="3">
    <source>
        <dbReference type="Proteomes" id="UP001262754"/>
    </source>
</evidence>
<dbReference type="Proteomes" id="UP001262754">
    <property type="component" value="Unassembled WGS sequence"/>
</dbReference>
<protein>
    <recommendedName>
        <fullName evidence="4">Glycerophosphoryl diester phosphodiesterase family protein</fullName>
    </recommendedName>
</protein>
<comment type="caution">
    <text evidence="2">The sequence shown here is derived from an EMBL/GenBank/DDBJ whole genome shotgun (WGS) entry which is preliminary data.</text>
</comment>
<gene>
    <name evidence="2" type="ORF">J2800_000861</name>
</gene>
<feature type="transmembrane region" description="Helical" evidence="1">
    <location>
        <begin position="142"/>
        <end position="165"/>
    </location>
</feature>
<keyword evidence="1" id="KW-0472">Membrane</keyword>
<feature type="transmembrane region" description="Helical" evidence="1">
    <location>
        <begin position="275"/>
        <end position="300"/>
    </location>
</feature>
<reference evidence="2 3" key="1">
    <citation type="submission" date="2023-07" db="EMBL/GenBank/DDBJ databases">
        <title>Sorghum-associated microbial communities from plants grown in Nebraska, USA.</title>
        <authorList>
            <person name="Schachtman D."/>
        </authorList>
    </citation>
    <scope>NUCLEOTIDE SEQUENCE [LARGE SCALE GENOMIC DNA]</scope>
    <source>
        <strain evidence="2 3">DS2154</strain>
    </source>
</reference>
<organism evidence="2 3">
    <name type="scientific">Caulobacter rhizosphaerae</name>
    <dbReference type="NCBI Taxonomy" id="2010972"/>
    <lineage>
        <taxon>Bacteria</taxon>
        <taxon>Pseudomonadati</taxon>
        <taxon>Pseudomonadota</taxon>
        <taxon>Alphaproteobacteria</taxon>
        <taxon>Caulobacterales</taxon>
        <taxon>Caulobacteraceae</taxon>
        <taxon>Caulobacter</taxon>
    </lineage>
</organism>
<keyword evidence="3" id="KW-1185">Reference proteome</keyword>
<keyword evidence="1" id="KW-0812">Transmembrane</keyword>
<name>A0ABU1MVT5_9CAUL</name>
<evidence type="ECO:0000256" key="1">
    <source>
        <dbReference type="SAM" id="Phobius"/>
    </source>
</evidence>
<feature type="transmembrane region" description="Helical" evidence="1">
    <location>
        <begin position="85"/>
        <end position="106"/>
    </location>
</feature>
<feature type="transmembrane region" description="Helical" evidence="1">
    <location>
        <begin position="29"/>
        <end position="47"/>
    </location>
</feature>
<sequence>MARFSATGAAAAGFGVIGRAPLAVLAWGLVILVTLVGPMVALMWTLAPQFIEMIKTMPAPASSPSAADESAMMARMMQLQGSMMGVNVISWVGGALVKGVVAGAVFRAVLQPDQKRWAYLRLGMPELWLGLVTLVQGVLFMMAYFAVVFIGLILGLILFLVGSAAGDAGKLVAGLLIALVILAGIAVLVWGLLRLSMAGPMSFVENKFLLFESWRFTRGQSGRLLGMAALLLLILIGLELVLYAVLGLAAFGSWAGIKATVESLQGQPPQAWLHAFWGIAAIGTVVLSFLGAFAMTLVYAPWAKAYQELAASGAGKA</sequence>
<dbReference type="EMBL" id="JAVDRL010000002">
    <property type="protein sequence ID" value="MDR6530137.1"/>
    <property type="molecule type" value="Genomic_DNA"/>
</dbReference>
<evidence type="ECO:0008006" key="4">
    <source>
        <dbReference type="Google" id="ProtNLM"/>
    </source>
</evidence>
<feature type="transmembrane region" description="Helical" evidence="1">
    <location>
        <begin position="224"/>
        <end position="255"/>
    </location>
</feature>
<feature type="transmembrane region" description="Helical" evidence="1">
    <location>
        <begin position="171"/>
        <end position="193"/>
    </location>
</feature>